<dbReference type="PANTHER" id="PTHR47894">
    <property type="entry name" value="HTH-TYPE TRANSCRIPTIONAL REGULATOR GADX"/>
    <property type="match status" value="1"/>
</dbReference>
<reference evidence="5" key="1">
    <citation type="submission" date="2020-03" db="EMBL/GenBank/DDBJ databases">
        <authorList>
            <person name="Guo F."/>
        </authorList>
    </citation>
    <scope>NUCLEOTIDE SEQUENCE</scope>
    <source>
        <strain evidence="5">JCM 30134</strain>
    </source>
</reference>
<dbReference type="SUPFAM" id="SSF46689">
    <property type="entry name" value="Homeodomain-like"/>
    <property type="match status" value="1"/>
</dbReference>
<dbReference type="EMBL" id="JAAONZ010000005">
    <property type="protein sequence ID" value="NHO65644.1"/>
    <property type="molecule type" value="Genomic_DNA"/>
</dbReference>
<dbReference type="InterPro" id="IPR009057">
    <property type="entry name" value="Homeodomain-like_sf"/>
</dbReference>
<keyword evidence="2" id="KW-0238">DNA-binding</keyword>
<dbReference type="InterPro" id="IPR032687">
    <property type="entry name" value="AraC-type_N"/>
</dbReference>
<dbReference type="GO" id="GO:0005829">
    <property type="term" value="C:cytosol"/>
    <property type="evidence" value="ECO:0007669"/>
    <property type="project" value="TreeGrafter"/>
</dbReference>
<keyword evidence="1" id="KW-0805">Transcription regulation</keyword>
<dbReference type="Pfam" id="PF12625">
    <property type="entry name" value="Arabinose_bd"/>
    <property type="match status" value="1"/>
</dbReference>
<evidence type="ECO:0000256" key="1">
    <source>
        <dbReference type="ARBA" id="ARBA00023015"/>
    </source>
</evidence>
<dbReference type="SMART" id="SM00342">
    <property type="entry name" value="HTH_ARAC"/>
    <property type="match status" value="1"/>
</dbReference>
<name>A0A9E5JUN9_9GAMM</name>
<dbReference type="PROSITE" id="PS01124">
    <property type="entry name" value="HTH_ARAC_FAMILY_2"/>
    <property type="match status" value="1"/>
</dbReference>
<keyword evidence="6" id="KW-1185">Reference proteome</keyword>
<accession>A0A9E5JUN9</accession>
<proteinExistence type="predicted"/>
<sequence length="347" mass="38760">MTPPGNAPQDFDTLHPQLLQGFDQLVTDLGGNPTHLLADNGLQRGPGGKIESKLTYKTFARLLEHSAQALNTPDFGLRLAKLQGVTNSFGVLGELLRYGQTFGDGLDYIVNHNYLHSLAAKIWKDSRSHPKLVFIGHDILVEGVPNKEQVMEFILLLGHLGALEFTAGRARARRVQFRHQPVSSPAVYRRYFGCAVFFGQQVDCISFSKKDLACTVVDPDTTTFAKVVEHLDAKVNQRRPPLHAQLRGIIMHSLTTGSCDLETAARKMNLHPRTLHRGLTQEGTSFQKIKDEVRRDTMVYYLLHTDLTFSAISEKLGFAEQAIMSRSCQRWLSASPSQIRSRRTPTA</sequence>
<protein>
    <submittedName>
        <fullName evidence="5">AraC family transcriptional regulator</fullName>
    </submittedName>
</protein>
<evidence type="ECO:0000256" key="3">
    <source>
        <dbReference type="ARBA" id="ARBA00023163"/>
    </source>
</evidence>
<dbReference type="GO" id="GO:0000976">
    <property type="term" value="F:transcription cis-regulatory region binding"/>
    <property type="evidence" value="ECO:0007669"/>
    <property type="project" value="TreeGrafter"/>
</dbReference>
<dbReference type="Gene3D" id="1.10.10.60">
    <property type="entry name" value="Homeodomain-like"/>
    <property type="match status" value="1"/>
</dbReference>
<evidence type="ECO:0000313" key="6">
    <source>
        <dbReference type="Proteomes" id="UP000787472"/>
    </source>
</evidence>
<evidence type="ECO:0000259" key="4">
    <source>
        <dbReference type="PROSITE" id="PS01124"/>
    </source>
</evidence>
<feature type="domain" description="HTH araC/xylS-type" evidence="4">
    <location>
        <begin position="244"/>
        <end position="342"/>
    </location>
</feature>
<dbReference type="PANTHER" id="PTHR47894:SF4">
    <property type="entry name" value="HTH-TYPE TRANSCRIPTIONAL REGULATOR GADX"/>
    <property type="match status" value="1"/>
</dbReference>
<dbReference type="Proteomes" id="UP000787472">
    <property type="component" value="Unassembled WGS sequence"/>
</dbReference>
<dbReference type="RefSeq" id="WP_167184980.1">
    <property type="nucleotide sequence ID" value="NZ_JAAONZ010000005.1"/>
</dbReference>
<gene>
    <name evidence="5" type="ORF">G8770_08835</name>
</gene>
<evidence type="ECO:0000256" key="2">
    <source>
        <dbReference type="ARBA" id="ARBA00023125"/>
    </source>
</evidence>
<dbReference type="InterPro" id="IPR018060">
    <property type="entry name" value="HTH_AraC"/>
</dbReference>
<dbReference type="Pfam" id="PF12833">
    <property type="entry name" value="HTH_18"/>
    <property type="match status" value="1"/>
</dbReference>
<organism evidence="5 6">
    <name type="scientific">Pseudomaricurvus hydrocarbonicus</name>
    <dbReference type="NCBI Taxonomy" id="1470433"/>
    <lineage>
        <taxon>Bacteria</taxon>
        <taxon>Pseudomonadati</taxon>
        <taxon>Pseudomonadota</taxon>
        <taxon>Gammaproteobacteria</taxon>
        <taxon>Cellvibrionales</taxon>
        <taxon>Cellvibrionaceae</taxon>
        <taxon>Pseudomaricurvus</taxon>
    </lineage>
</organism>
<dbReference type="GO" id="GO:0003700">
    <property type="term" value="F:DNA-binding transcription factor activity"/>
    <property type="evidence" value="ECO:0007669"/>
    <property type="project" value="InterPro"/>
</dbReference>
<keyword evidence="3" id="KW-0804">Transcription</keyword>
<comment type="caution">
    <text evidence="5">The sequence shown here is derived from an EMBL/GenBank/DDBJ whole genome shotgun (WGS) entry which is preliminary data.</text>
</comment>
<dbReference type="AlphaFoldDB" id="A0A9E5JUN9"/>
<evidence type="ECO:0000313" key="5">
    <source>
        <dbReference type="EMBL" id="NHO65644.1"/>
    </source>
</evidence>